<dbReference type="RefSeq" id="WP_378285082.1">
    <property type="nucleotide sequence ID" value="NZ_JBHSON010000042.1"/>
</dbReference>
<comment type="caution">
    <text evidence="1">The sequence shown here is derived from an EMBL/GenBank/DDBJ whole genome shotgun (WGS) entry which is preliminary data.</text>
</comment>
<evidence type="ECO:0000313" key="1">
    <source>
        <dbReference type="EMBL" id="MFC5749363.1"/>
    </source>
</evidence>
<sequence length="111" mass="11842">MSEFSAQIDSLVDAGRQFQKIAVDYKGDISGGFERPSTGNGKSDAMLETTLKLIDLLHGALADAVWQHGEKLQLVAEEFQTAEDANITVLYKAAVNASTTPGDMPSIGAKK</sequence>
<dbReference type="Pfam" id="PF19840">
    <property type="entry name" value="DUF6317"/>
    <property type="match status" value="1"/>
</dbReference>
<dbReference type="EMBL" id="JBHSON010000042">
    <property type="protein sequence ID" value="MFC5749363.1"/>
    <property type="molecule type" value="Genomic_DNA"/>
</dbReference>
<dbReference type="InterPro" id="IPR045558">
    <property type="entry name" value="DUF6317"/>
</dbReference>
<evidence type="ECO:0000313" key="2">
    <source>
        <dbReference type="Proteomes" id="UP001596074"/>
    </source>
</evidence>
<reference evidence="2" key="1">
    <citation type="journal article" date="2019" name="Int. J. Syst. Evol. Microbiol.">
        <title>The Global Catalogue of Microorganisms (GCM) 10K type strain sequencing project: providing services to taxonomists for standard genome sequencing and annotation.</title>
        <authorList>
            <consortium name="The Broad Institute Genomics Platform"/>
            <consortium name="The Broad Institute Genome Sequencing Center for Infectious Disease"/>
            <person name="Wu L."/>
            <person name="Ma J."/>
        </authorList>
    </citation>
    <scope>NUCLEOTIDE SEQUENCE [LARGE SCALE GENOMIC DNA]</scope>
    <source>
        <strain evidence="2">KCTC 42087</strain>
    </source>
</reference>
<gene>
    <name evidence="1" type="ORF">ACFPZN_27395</name>
</gene>
<proteinExistence type="predicted"/>
<organism evidence="1 2">
    <name type="scientific">Actinomadura rugatobispora</name>
    <dbReference type="NCBI Taxonomy" id="1994"/>
    <lineage>
        <taxon>Bacteria</taxon>
        <taxon>Bacillati</taxon>
        <taxon>Actinomycetota</taxon>
        <taxon>Actinomycetes</taxon>
        <taxon>Streptosporangiales</taxon>
        <taxon>Thermomonosporaceae</taxon>
        <taxon>Actinomadura</taxon>
    </lineage>
</organism>
<keyword evidence="2" id="KW-1185">Reference proteome</keyword>
<accession>A0ABW1A6X0</accession>
<name>A0ABW1A6X0_9ACTN</name>
<protein>
    <submittedName>
        <fullName evidence="1">DUF6317 family protein</fullName>
    </submittedName>
</protein>
<dbReference type="Proteomes" id="UP001596074">
    <property type="component" value="Unassembled WGS sequence"/>
</dbReference>